<gene>
    <name evidence="7" type="primary">ictB</name>
    <name evidence="7" type="ORF">DCF15_06155</name>
</gene>
<evidence type="ECO:0000313" key="8">
    <source>
        <dbReference type="Proteomes" id="UP000249794"/>
    </source>
</evidence>
<dbReference type="NCBIfam" id="TIGR00947">
    <property type="entry name" value="2A73"/>
    <property type="match status" value="1"/>
</dbReference>
<dbReference type="InterPro" id="IPR007016">
    <property type="entry name" value="O-antigen_ligase-rel_domated"/>
</dbReference>
<feature type="transmembrane region" description="Helical" evidence="5">
    <location>
        <begin position="201"/>
        <end position="219"/>
    </location>
</feature>
<feature type="domain" description="O-antigen ligase-related" evidence="6">
    <location>
        <begin position="233"/>
        <end position="382"/>
    </location>
</feature>
<dbReference type="PANTHER" id="PTHR37422:SF22">
    <property type="entry name" value="SLR1515 PROTEIN"/>
    <property type="match status" value="1"/>
</dbReference>
<comment type="caution">
    <text evidence="7">The sequence shown here is derived from an EMBL/GenBank/DDBJ whole genome shotgun (WGS) entry which is preliminary data.</text>
</comment>
<feature type="transmembrane region" description="Helical" evidence="5">
    <location>
        <begin position="442"/>
        <end position="461"/>
    </location>
</feature>
<dbReference type="Pfam" id="PF04932">
    <property type="entry name" value="Wzy_C"/>
    <property type="match status" value="1"/>
</dbReference>
<feature type="transmembrane region" description="Helical" evidence="5">
    <location>
        <begin position="149"/>
        <end position="169"/>
    </location>
</feature>
<name>A0A2W4XM12_9CYAN</name>
<dbReference type="Proteomes" id="UP000249794">
    <property type="component" value="Unassembled WGS sequence"/>
</dbReference>
<dbReference type="EMBL" id="QBMP01000042">
    <property type="protein sequence ID" value="PZO57994.1"/>
    <property type="molecule type" value="Genomic_DNA"/>
</dbReference>
<feature type="transmembrane region" description="Helical" evidence="5">
    <location>
        <begin position="417"/>
        <end position="436"/>
    </location>
</feature>
<keyword evidence="2 5" id="KW-0812">Transmembrane</keyword>
<comment type="subcellular location">
    <subcellularLocation>
        <location evidence="1">Membrane</location>
        <topology evidence="1">Multi-pass membrane protein</topology>
    </subcellularLocation>
</comment>
<dbReference type="InterPro" id="IPR051533">
    <property type="entry name" value="WaaL-like"/>
</dbReference>
<evidence type="ECO:0000256" key="2">
    <source>
        <dbReference type="ARBA" id="ARBA00022692"/>
    </source>
</evidence>
<organism evidence="7 8">
    <name type="scientific">Phormidesmis priestleyi</name>
    <dbReference type="NCBI Taxonomy" id="268141"/>
    <lineage>
        <taxon>Bacteria</taxon>
        <taxon>Bacillati</taxon>
        <taxon>Cyanobacteriota</taxon>
        <taxon>Cyanophyceae</taxon>
        <taxon>Leptolyngbyales</taxon>
        <taxon>Leptolyngbyaceae</taxon>
        <taxon>Phormidesmis</taxon>
    </lineage>
</organism>
<dbReference type="PANTHER" id="PTHR37422">
    <property type="entry name" value="TEICHURONIC ACID BIOSYNTHESIS PROTEIN TUAE"/>
    <property type="match status" value="1"/>
</dbReference>
<accession>A0A2W4XM12</accession>
<keyword evidence="4 5" id="KW-0472">Membrane</keyword>
<feature type="transmembrane region" description="Helical" evidence="5">
    <location>
        <begin position="91"/>
        <end position="112"/>
    </location>
</feature>
<feature type="transmembrane region" description="Helical" evidence="5">
    <location>
        <begin position="40"/>
        <end position="60"/>
    </location>
</feature>
<feature type="transmembrane region" description="Helical" evidence="5">
    <location>
        <begin position="66"/>
        <end position="84"/>
    </location>
</feature>
<evidence type="ECO:0000256" key="1">
    <source>
        <dbReference type="ARBA" id="ARBA00004141"/>
    </source>
</evidence>
<dbReference type="AlphaFoldDB" id="A0A2W4XM12"/>
<proteinExistence type="predicted"/>
<dbReference type="InterPro" id="IPR006007">
    <property type="entry name" value="Inorganic_carbon_transpt"/>
</dbReference>
<feature type="transmembrane region" description="Helical" evidence="5">
    <location>
        <begin position="118"/>
        <end position="137"/>
    </location>
</feature>
<protein>
    <submittedName>
        <fullName evidence="7">Putative bicarbonate transporter, IctB family</fullName>
    </submittedName>
</protein>
<evidence type="ECO:0000256" key="4">
    <source>
        <dbReference type="ARBA" id="ARBA00023136"/>
    </source>
</evidence>
<feature type="transmembrane region" description="Helical" evidence="5">
    <location>
        <begin position="373"/>
        <end position="396"/>
    </location>
</feature>
<sequence length="493" mass="54899">MFDATFKRLTLSNFAFDQWREASFLHRLLSPLRSWRQGSWLLAWGDGIAWVFVAVMIALAPYVSTAMIGWLLAAAAGLWILLTVSDRAEGWLTPLHIVVVAYWGAMVLATALSPVKMAALSGLIKLTLNIMLFMLSARILRIKELRSGLILVYLTTALVVSVYGLRQWFFGAEALATWVDPTSNMAGATRVYSYLKNPNLLAGYLMPAISFSAMAVFAWSRWLPKLLALVVYLSSSACLILTLSRGGWLGFLALSFVLIVLLVFWWNPTFSPFWRRWALPLLLGGSVAVVLASIVLVTPVRERVMSMFDARGDSSNNFRMNVYAAVIKMIKARPLTGIGPGNEAFNQVYPLYQQPRYTALSAYSIYLETAVEAGIFGITAFLWMLALMFQQGWSQLGRLKTIGLKKVGLDRVHLSEAYWLMGALAAAAGLLVQGTFDTVWYRPQISTLWWLLLGIIASYYAEVRRTYRAPLALPPAMISVETLTKKAAAKEMT</sequence>
<reference evidence="8" key="1">
    <citation type="submission" date="2018-04" db="EMBL/GenBank/DDBJ databases">
        <authorList>
            <person name="Cornet L."/>
        </authorList>
    </citation>
    <scope>NUCLEOTIDE SEQUENCE [LARGE SCALE GENOMIC DNA]</scope>
</reference>
<keyword evidence="3 5" id="KW-1133">Transmembrane helix</keyword>
<feature type="transmembrane region" description="Helical" evidence="5">
    <location>
        <begin position="226"/>
        <end position="243"/>
    </location>
</feature>
<evidence type="ECO:0000259" key="6">
    <source>
        <dbReference type="Pfam" id="PF04932"/>
    </source>
</evidence>
<feature type="transmembrane region" description="Helical" evidence="5">
    <location>
        <begin position="278"/>
        <end position="298"/>
    </location>
</feature>
<dbReference type="GO" id="GO:0016020">
    <property type="term" value="C:membrane"/>
    <property type="evidence" value="ECO:0007669"/>
    <property type="project" value="UniProtKB-SubCell"/>
</dbReference>
<reference evidence="7 8" key="2">
    <citation type="submission" date="2018-06" db="EMBL/GenBank/DDBJ databases">
        <title>Metagenomic assembly of (sub)arctic Cyanobacteria and their associated microbiome from non-axenic cultures.</title>
        <authorList>
            <person name="Baurain D."/>
        </authorList>
    </citation>
    <scope>NUCLEOTIDE SEQUENCE [LARGE SCALE GENOMIC DNA]</scope>
    <source>
        <strain evidence="7">ULC027bin1</strain>
    </source>
</reference>
<feature type="transmembrane region" description="Helical" evidence="5">
    <location>
        <begin position="249"/>
        <end position="266"/>
    </location>
</feature>
<evidence type="ECO:0000256" key="3">
    <source>
        <dbReference type="ARBA" id="ARBA00022989"/>
    </source>
</evidence>
<evidence type="ECO:0000256" key="5">
    <source>
        <dbReference type="SAM" id="Phobius"/>
    </source>
</evidence>
<evidence type="ECO:0000313" key="7">
    <source>
        <dbReference type="EMBL" id="PZO57994.1"/>
    </source>
</evidence>